<dbReference type="InterPro" id="IPR014729">
    <property type="entry name" value="Rossmann-like_a/b/a_fold"/>
</dbReference>
<reference evidence="3 4" key="1">
    <citation type="submission" date="2009-02" db="EMBL/GenBank/DDBJ databases">
        <title>Sequencing of the draft genome and assembly of Lutiella nitroferrum 2002.</title>
        <authorList>
            <consortium name="US DOE Joint Genome Institute (JGI-PGF)"/>
            <person name="Lucas S."/>
            <person name="Copeland A."/>
            <person name="Lapidus A."/>
            <person name="Glavina del Rio T."/>
            <person name="Tice H."/>
            <person name="Bruce D."/>
            <person name="Goodwin L."/>
            <person name="Pitluck S."/>
            <person name="Larimer F."/>
            <person name="Land M.L."/>
            <person name="Hauser L."/>
            <person name="Coates J.D."/>
        </authorList>
    </citation>
    <scope>NUCLEOTIDE SEQUENCE [LARGE SCALE GENOMIC DNA]</scope>
    <source>
        <strain evidence="3 4">2002</strain>
    </source>
</reference>
<dbReference type="PANTHER" id="PTHR46268:SF15">
    <property type="entry name" value="UNIVERSAL STRESS PROTEIN HP_0031"/>
    <property type="match status" value="1"/>
</dbReference>
<dbReference type="AlphaFoldDB" id="B9Z026"/>
<evidence type="ECO:0000256" key="1">
    <source>
        <dbReference type="ARBA" id="ARBA00008791"/>
    </source>
</evidence>
<name>B9Z026_9NEIS</name>
<dbReference type="Pfam" id="PF00582">
    <property type="entry name" value="Usp"/>
    <property type="match status" value="1"/>
</dbReference>
<evidence type="ECO:0000313" key="3">
    <source>
        <dbReference type="EMBL" id="EEG09909.1"/>
    </source>
</evidence>
<dbReference type="InterPro" id="IPR006015">
    <property type="entry name" value="Universal_stress_UspA"/>
</dbReference>
<gene>
    <name evidence="3" type="ORF">FuraDRAFT_0925</name>
</gene>
<accession>B9Z026</accession>
<comment type="caution">
    <text evidence="3">The sequence shown here is derived from an EMBL/GenBank/DDBJ whole genome shotgun (WGS) entry which is preliminary data.</text>
</comment>
<sequence length="142" mass="15438">MTMRILVALDGSEPSLRAIDYLLRLHAAASDLDVHLLNVQIPLESGHVRMFISHEDLQEYYREQGQAALKAGRERLEQAGVPCTVHVAVGHSAQTITQFARERGIDTIVMGSHGHSGIGHLLLGSVTSEVIRLADVPVTVAK</sequence>
<dbReference type="InterPro" id="IPR006016">
    <property type="entry name" value="UspA"/>
</dbReference>
<comment type="similarity">
    <text evidence="1">Belongs to the universal stress protein A family.</text>
</comment>
<organism evidence="3 4">
    <name type="scientific">Pseudogulbenkiania ferrooxidans 2002</name>
    <dbReference type="NCBI Taxonomy" id="279714"/>
    <lineage>
        <taxon>Bacteria</taxon>
        <taxon>Pseudomonadati</taxon>
        <taxon>Pseudomonadota</taxon>
        <taxon>Betaproteobacteria</taxon>
        <taxon>Neisseriales</taxon>
        <taxon>Chromobacteriaceae</taxon>
        <taxon>Pseudogulbenkiania</taxon>
    </lineage>
</organism>
<protein>
    <submittedName>
        <fullName evidence="3">UspA domain protein</fullName>
    </submittedName>
</protein>
<evidence type="ECO:0000313" key="4">
    <source>
        <dbReference type="Proteomes" id="UP000003165"/>
    </source>
</evidence>
<dbReference type="Proteomes" id="UP000003165">
    <property type="component" value="Unassembled WGS sequence"/>
</dbReference>
<dbReference type="Gene3D" id="3.40.50.620">
    <property type="entry name" value="HUPs"/>
    <property type="match status" value="1"/>
</dbReference>
<feature type="domain" description="UspA" evidence="2">
    <location>
        <begin position="1"/>
        <end position="142"/>
    </location>
</feature>
<dbReference type="eggNOG" id="COG0589">
    <property type="taxonomic scope" value="Bacteria"/>
</dbReference>
<dbReference type="EMBL" id="ACIS01000002">
    <property type="protein sequence ID" value="EEG09909.1"/>
    <property type="molecule type" value="Genomic_DNA"/>
</dbReference>
<evidence type="ECO:0000259" key="2">
    <source>
        <dbReference type="Pfam" id="PF00582"/>
    </source>
</evidence>
<dbReference type="CDD" id="cd00293">
    <property type="entry name" value="USP-like"/>
    <property type="match status" value="1"/>
</dbReference>
<dbReference type="PANTHER" id="PTHR46268">
    <property type="entry name" value="STRESS RESPONSE PROTEIN NHAX"/>
    <property type="match status" value="1"/>
</dbReference>
<keyword evidence="4" id="KW-1185">Reference proteome</keyword>
<dbReference type="PRINTS" id="PR01438">
    <property type="entry name" value="UNVRSLSTRESS"/>
</dbReference>
<dbReference type="RefSeq" id="WP_008952945.1">
    <property type="nucleotide sequence ID" value="NZ_ACIS01000002.1"/>
</dbReference>
<dbReference type="SUPFAM" id="SSF52402">
    <property type="entry name" value="Adenine nucleotide alpha hydrolases-like"/>
    <property type="match status" value="1"/>
</dbReference>
<proteinExistence type="inferred from homology"/>